<dbReference type="AlphaFoldDB" id="A0A6N7XMT0"/>
<organism evidence="4 5">
    <name type="scientific">Mogibacterium kristiansenii</name>
    <dbReference type="NCBI Taxonomy" id="2606708"/>
    <lineage>
        <taxon>Bacteria</taxon>
        <taxon>Bacillati</taxon>
        <taxon>Bacillota</taxon>
        <taxon>Clostridia</taxon>
        <taxon>Peptostreptococcales</taxon>
        <taxon>Anaerovoracaceae</taxon>
        <taxon>Mogibacterium</taxon>
    </lineage>
</organism>
<protein>
    <recommendedName>
        <fullName evidence="3">4'-phosphopantetheinyl transferase domain-containing protein</fullName>
    </recommendedName>
</protein>
<gene>
    <name evidence="4" type="ORF">FYJ65_08620</name>
</gene>
<dbReference type="GO" id="GO:0005829">
    <property type="term" value="C:cytosol"/>
    <property type="evidence" value="ECO:0007669"/>
    <property type="project" value="TreeGrafter"/>
</dbReference>
<sequence length="184" mass="21428">MMKIYYALNYEGSREESRRLLREALARYTGESGSDPTCRMSKEIQTTAKGKPFLSGGPDFSVSHTGQYWAVLMDDRPCGLDIQKWQPSNFLKLAFRFYNKDEYLEVKEKGEAEFFRIWARREALRKAEGESVFSEAPSVLWNRVVSEDQFWEIRDITMPFDLAAAVCIGVREEDIPEEIEMERL</sequence>
<comment type="caution">
    <text evidence="4">The sequence shown here is derived from an EMBL/GenBank/DDBJ whole genome shotgun (WGS) entry which is preliminary data.</text>
</comment>
<evidence type="ECO:0000313" key="4">
    <source>
        <dbReference type="EMBL" id="MST71365.1"/>
    </source>
</evidence>
<proteinExistence type="inferred from homology"/>
<dbReference type="Gene3D" id="3.90.470.20">
    <property type="entry name" value="4'-phosphopantetheinyl transferase domain"/>
    <property type="match status" value="2"/>
</dbReference>
<evidence type="ECO:0000256" key="2">
    <source>
        <dbReference type="ARBA" id="ARBA00022679"/>
    </source>
</evidence>
<reference evidence="4 5" key="1">
    <citation type="submission" date="2019-08" db="EMBL/GenBank/DDBJ databases">
        <title>In-depth cultivation of the pig gut microbiome towards novel bacterial diversity and tailored functional studies.</title>
        <authorList>
            <person name="Wylensek D."/>
            <person name="Hitch T.C.A."/>
            <person name="Clavel T."/>
        </authorList>
    </citation>
    <scope>NUCLEOTIDE SEQUENCE [LARGE SCALE GENOMIC DNA]</scope>
    <source>
        <strain evidence="4 5">WCA-MUC-591-APC-4B</strain>
    </source>
</reference>
<evidence type="ECO:0000259" key="3">
    <source>
        <dbReference type="Pfam" id="PF01648"/>
    </source>
</evidence>
<accession>A0A6N7XMT0</accession>
<dbReference type="GO" id="GO:0000287">
    <property type="term" value="F:magnesium ion binding"/>
    <property type="evidence" value="ECO:0007669"/>
    <property type="project" value="InterPro"/>
</dbReference>
<dbReference type="RefSeq" id="WP_154554928.1">
    <property type="nucleotide sequence ID" value="NZ_VUNA01000022.1"/>
</dbReference>
<dbReference type="PANTHER" id="PTHR12215">
    <property type="entry name" value="PHOSPHOPANTETHEINE TRANSFERASE"/>
    <property type="match status" value="1"/>
</dbReference>
<evidence type="ECO:0000313" key="5">
    <source>
        <dbReference type="Proteomes" id="UP000469424"/>
    </source>
</evidence>
<dbReference type="InterPro" id="IPR037143">
    <property type="entry name" value="4-PPantetheinyl_Trfase_dom_sf"/>
</dbReference>
<dbReference type="InterPro" id="IPR008278">
    <property type="entry name" value="4-PPantetheinyl_Trfase_dom"/>
</dbReference>
<comment type="similarity">
    <text evidence="1">Belongs to the P-Pant transferase superfamily. Gsp/Sfp/HetI/AcpT family.</text>
</comment>
<dbReference type="Pfam" id="PF01648">
    <property type="entry name" value="ACPS"/>
    <property type="match status" value="1"/>
</dbReference>
<feature type="domain" description="4'-phosphopantetheinyl transferase" evidence="3">
    <location>
        <begin position="77"/>
        <end position="135"/>
    </location>
</feature>
<dbReference type="InterPro" id="IPR050559">
    <property type="entry name" value="P-Pant_transferase_sf"/>
</dbReference>
<evidence type="ECO:0000256" key="1">
    <source>
        <dbReference type="ARBA" id="ARBA00010990"/>
    </source>
</evidence>
<dbReference type="Proteomes" id="UP000469424">
    <property type="component" value="Unassembled WGS sequence"/>
</dbReference>
<dbReference type="EMBL" id="VUNA01000022">
    <property type="protein sequence ID" value="MST71365.1"/>
    <property type="molecule type" value="Genomic_DNA"/>
</dbReference>
<dbReference type="PANTHER" id="PTHR12215:SF10">
    <property type="entry name" value="L-AMINOADIPATE-SEMIALDEHYDE DEHYDROGENASE-PHOSPHOPANTETHEINYL TRANSFERASE"/>
    <property type="match status" value="1"/>
</dbReference>
<name>A0A6N7XMT0_9FIRM</name>
<keyword evidence="5" id="KW-1185">Reference proteome</keyword>
<dbReference type="GO" id="GO:0019878">
    <property type="term" value="P:lysine biosynthetic process via aminoadipic acid"/>
    <property type="evidence" value="ECO:0007669"/>
    <property type="project" value="TreeGrafter"/>
</dbReference>
<dbReference type="GO" id="GO:0008897">
    <property type="term" value="F:holo-[acyl-carrier-protein] synthase activity"/>
    <property type="evidence" value="ECO:0007669"/>
    <property type="project" value="InterPro"/>
</dbReference>
<dbReference type="SUPFAM" id="SSF56214">
    <property type="entry name" value="4'-phosphopantetheinyl transferase"/>
    <property type="match status" value="2"/>
</dbReference>
<keyword evidence="2" id="KW-0808">Transferase</keyword>